<evidence type="ECO:0000313" key="2">
    <source>
        <dbReference type="EMBL" id="MBA2864917.1"/>
    </source>
</evidence>
<protein>
    <submittedName>
        <fullName evidence="2">Intracellular sulfur oxidation DsrE/DsrF family protein</fullName>
    </submittedName>
</protein>
<comment type="caution">
    <text evidence="2">The sequence shown here is derived from an EMBL/GenBank/DDBJ whole genome shotgun (WGS) entry which is preliminary data.</text>
</comment>
<feature type="transmembrane region" description="Helical" evidence="1">
    <location>
        <begin position="16"/>
        <end position="35"/>
    </location>
</feature>
<accession>A0A7J9PQK1</accession>
<keyword evidence="1" id="KW-1133">Transmembrane helix</keyword>
<evidence type="ECO:0000313" key="3">
    <source>
        <dbReference type="Proteomes" id="UP000567099"/>
    </source>
</evidence>
<name>A0A7J9PQK1_METMI</name>
<gene>
    <name evidence="2" type="ORF">HNP94_001956</name>
</gene>
<proteinExistence type="predicted"/>
<keyword evidence="1" id="KW-0472">Membrane</keyword>
<dbReference type="Proteomes" id="UP000567099">
    <property type="component" value="Unassembled WGS sequence"/>
</dbReference>
<dbReference type="RefSeq" id="WP_181505306.1">
    <property type="nucleotide sequence ID" value="NZ_JACDUO010000004.1"/>
</dbReference>
<dbReference type="AlphaFoldDB" id="A0A7J9PQK1"/>
<dbReference type="EMBL" id="JACDUO010000004">
    <property type="protein sequence ID" value="MBA2864917.1"/>
    <property type="molecule type" value="Genomic_DNA"/>
</dbReference>
<feature type="transmembrane region" description="Helical" evidence="1">
    <location>
        <begin position="42"/>
        <end position="60"/>
    </location>
</feature>
<keyword evidence="1" id="KW-0812">Transmembrane</keyword>
<organism evidence="2 3">
    <name type="scientific">Methanococcus maripaludis</name>
    <name type="common">Methanococcus deltae</name>
    <dbReference type="NCBI Taxonomy" id="39152"/>
    <lineage>
        <taxon>Archaea</taxon>
        <taxon>Methanobacteriati</taxon>
        <taxon>Methanobacteriota</taxon>
        <taxon>Methanomada group</taxon>
        <taxon>Methanococci</taxon>
        <taxon>Methanococcales</taxon>
        <taxon>Methanococcaceae</taxon>
        <taxon>Methanococcus</taxon>
    </lineage>
</organism>
<sequence length="315" mass="35675">MDNNGNEGSKEAGSKFILYVYVLAISALAIIDFFYATFAITYELYLVFVLIAVILLSNSFESLEIVNCVKLKKESSDLKKENENLKQTILQNVSQNSNQIMALVSGMADPNLVSNNFNNLADKTVNNSQRVVNHNITADKTSNEELITKLTPVKSGTYEFIKELILGEYLNTHNISRNKLMNDVGIVPIGVHDPIGSPSEYFQGYISGEDYDRFIWIDIYADDPNINVILSNQIFSKLNSVYRYGLSKNKSVKVEYFLINRPDQNKYYNQNIEILKNNLLVPISNNLINIQLRTLTNEEISTLAKINETDNVTNE</sequence>
<reference evidence="2 3" key="1">
    <citation type="submission" date="2020-07" db="EMBL/GenBank/DDBJ databases">
        <title>Genomic Encyclopedia of Type Strains, Phase IV (KMG-V): Genome sequencing to study the core and pangenomes of soil and plant-associated prokaryotes.</title>
        <authorList>
            <person name="Whitman W."/>
        </authorList>
    </citation>
    <scope>NUCLEOTIDE SEQUENCE [LARGE SCALE GENOMIC DNA]</scope>
    <source>
        <strain evidence="2 3">C13</strain>
    </source>
</reference>
<evidence type="ECO:0000256" key="1">
    <source>
        <dbReference type="SAM" id="Phobius"/>
    </source>
</evidence>